<evidence type="ECO:0000256" key="1">
    <source>
        <dbReference type="ARBA" id="ARBA00007583"/>
    </source>
</evidence>
<dbReference type="PANTHER" id="PTHR24045">
    <property type="match status" value="1"/>
</dbReference>
<keyword evidence="7" id="KW-1185">Reference proteome</keyword>
<dbReference type="InterPro" id="IPR031357">
    <property type="entry name" value="Stealth_CR3"/>
</dbReference>
<comment type="similarity">
    <text evidence="1">Belongs to the stealth family.</text>
</comment>
<dbReference type="InterPro" id="IPR021520">
    <property type="entry name" value="Stealth_CR2"/>
</dbReference>
<evidence type="ECO:0000313" key="6">
    <source>
        <dbReference type="EMBL" id="KAJ6235935.1"/>
    </source>
</evidence>
<gene>
    <name evidence="6" type="ORF">M0813_28209</name>
</gene>
<dbReference type="PANTHER" id="PTHR24045:SF0">
    <property type="entry name" value="N-ACETYLGLUCOSAMINE-1-PHOSPHOTRANSFERASE SUBUNITS ALPHA_BETA"/>
    <property type="match status" value="1"/>
</dbReference>
<evidence type="ECO:0000256" key="3">
    <source>
        <dbReference type="SAM" id="Phobius"/>
    </source>
</evidence>
<evidence type="ECO:0000259" key="5">
    <source>
        <dbReference type="Pfam" id="PF17102"/>
    </source>
</evidence>
<keyword evidence="3" id="KW-1133">Transmembrane helix</keyword>
<accession>A0ABQ8XUB2</accession>
<dbReference type="EMBL" id="JAOAOG010000251">
    <property type="protein sequence ID" value="KAJ6235935.1"/>
    <property type="molecule type" value="Genomic_DNA"/>
</dbReference>
<protein>
    <submittedName>
        <fullName evidence="6">Uncharacterized protein</fullName>
    </submittedName>
</protein>
<evidence type="ECO:0000259" key="4">
    <source>
        <dbReference type="Pfam" id="PF11380"/>
    </source>
</evidence>
<keyword evidence="3" id="KW-0812">Transmembrane</keyword>
<proteinExistence type="inferred from homology"/>
<feature type="domain" description="Stealth protein CR2 conserved region 2" evidence="4">
    <location>
        <begin position="208"/>
        <end position="312"/>
    </location>
</feature>
<sequence length="622" mass="74037">MEIFQKRVTRFKYFRILTLFLALSLLVFFVLFQRNNTNIKTTQKKFNEGQLPENKQLPKEKQLTEERKLNFKNEKTNMGGKKLNIEKANSGRTKGFWNHKELSWVPNYFRNRELGSGIISLPNKFLNSDNKNTLQTKDNIGGKVYPKAQGYPPIDMVVMWVNGSDPIFQKEKENGFLHYDNCEKTCKYPKSKMPWCCPKKHKKEKVIRFSQHDELKYLLRQIDQFAPWIRKIFLVTNNQIPNWLDLSNNRVEIVVPSDFVKYPESLPTFSSPALESQLHLIKGLSRLFLYFNDDFFLTQPIWPSDFITADNEYKRRTLWRVPQSDLKIYQKTPTKETLSKTNYCIYSESLKYTDTIFDITFGETERYSAQHAPTLIDREIMERIWNEWPNEMEQTAKAKFRIGSQMHYQTTFLNYIQDSWINLNFCNYFNLYFDKNNDKHFDLWEIKTISDQISKFFSKDAESVFSMISDQIAKELQKQLFEDHDTSDNGHATNHDSENPILDLKVHCEILEKIPLLVEYYNQKIGKGNKKLQLFKTLHETRDSGFYMLNSISQIKPSFAVIRYKKDMKFIAMNDDFEYSKKSQLIRFDEEFQRLANEQWPNKSQFELPENLLNQNLRIKYS</sequence>
<evidence type="ECO:0000256" key="2">
    <source>
        <dbReference type="ARBA" id="ARBA00022679"/>
    </source>
</evidence>
<reference evidence="6" key="1">
    <citation type="submission" date="2022-08" db="EMBL/GenBank/DDBJ databases">
        <title>Novel sulfate-reducing endosymbionts in the free-living metamonad Anaeramoeba.</title>
        <authorList>
            <person name="Jerlstrom-Hultqvist J."/>
            <person name="Cepicka I."/>
            <person name="Gallot-Lavallee L."/>
            <person name="Salas-Leiva D."/>
            <person name="Curtis B.A."/>
            <person name="Zahonova K."/>
            <person name="Pipaliya S."/>
            <person name="Dacks J."/>
            <person name="Roger A.J."/>
        </authorList>
    </citation>
    <scope>NUCLEOTIDE SEQUENCE</scope>
    <source>
        <strain evidence="6">Schooner1</strain>
    </source>
</reference>
<dbReference type="Pfam" id="PF11380">
    <property type="entry name" value="Stealth_CR2"/>
    <property type="match status" value="1"/>
</dbReference>
<feature type="domain" description="Stealth protein CR3 conserved region 3" evidence="5">
    <location>
        <begin position="370"/>
        <end position="415"/>
    </location>
</feature>
<dbReference type="Proteomes" id="UP001150062">
    <property type="component" value="Unassembled WGS sequence"/>
</dbReference>
<dbReference type="Pfam" id="PF17102">
    <property type="entry name" value="Stealth_CR3"/>
    <property type="match status" value="1"/>
</dbReference>
<feature type="transmembrane region" description="Helical" evidence="3">
    <location>
        <begin position="12"/>
        <end position="32"/>
    </location>
</feature>
<name>A0ABQ8XUB2_9EUKA</name>
<keyword evidence="3" id="KW-0472">Membrane</keyword>
<keyword evidence="2" id="KW-0808">Transferase</keyword>
<comment type="caution">
    <text evidence="6">The sequence shown here is derived from an EMBL/GenBank/DDBJ whole genome shotgun (WGS) entry which is preliminary data.</text>
</comment>
<dbReference type="InterPro" id="IPR047141">
    <property type="entry name" value="Stealth"/>
</dbReference>
<organism evidence="6 7">
    <name type="scientific">Anaeramoeba flamelloides</name>
    <dbReference type="NCBI Taxonomy" id="1746091"/>
    <lineage>
        <taxon>Eukaryota</taxon>
        <taxon>Metamonada</taxon>
        <taxon>Anaeramoebidae</taxon>
        <taxon>Anaeramoeba</taxon>
    </lineage>
</organism>
<evidence type="ECO:0000313" key="7">
    <source>
        <dbReference type="Proteomes" id="UP001150062"/>
    </source>
</evidence>